<dbReference type="AlphaFoldDB" id="A0A0L0BQ31"/>
<evidence type="ECO:0000313" key="4">
    <source>
        <dbReference type="EMBL" id="KNC22167.1"/>
    </source>
</evidence>
<dbReference type="Proteomes" id="UP000037069">
    <property type="component" value="Unassembled WGS sequence"/>
</dbReference>
<keyword evidence="2" id="KW-0539">Nucleus</keyword>
<organism evidence="4 5">
    <name type="scientific">Lucilia cuprina</name>
    <name type="common">Green bottle fly</name>
    <name type="synonym">Australian sheep blowfly</name>
    <dbReference type="NCBI Taxonomy" id="7375"/>
    <lineage>
        <taxon>Eukaryota</taxon>
        <taxon>Metazoa</taxon>
        <taxon>Ecdysozoa</taxon>
        <taxon>Arthropoda</taxon>
        <taxon>Hexapoda</taxon>
        <taxon>Insecta</taxon>
        <taxon>Pterygota</taxon>
        <taxon>Neoptera</taxon>
        <taxon>Endopterygota</taxon>
        <taxon>Diptera</taxon>
        <taxon>Brachycera</taxon>
        <taxon>Muscomorpha</taxon>
        <taxon>Oestroidea</taxon>
        <taxon>Calliphoridae</taxon>
        <taxon>Luciliinae</taxon>
        <taxon>Lucilia</taxon>
    </lineage>
</organism>
<dbReference type="PANTHER" id="PTHR15502">
    <property type="entry name" value="CALCINEURIN-BINDING PROTEIN CABIN 1-RELATED"/>
    <property type="match status" value="1"/>
</dbReference>
<dbReference type="GO" id="GO:0006325">
    <property type="term" value="P:chromatin organization"/>
    <property type="evidence" value="ECO:0007669"/>
    <property type="project" value="InterPro"/>
</dbReference>
<protein>
    <recommendedName>
        <fullName evidence="6">Calcineurin-binding protein cabin-1</fullName>
    </recommendedName>
</protein>
<accession>A0A0L0BQ31</accession>
<proteinExistence type="predicted"/>
<dbReference type="PANTHER" id="PTHR15502:SF7">
    <property type="entry name" value="CALCINEURIN-BINDING PROTEIN CABIN-1"/>
    <property type="match status" value="1"/>
</dbReference>
<evidence type="ECO:0000313" key="5">
    <source>
        <dbReference type="Proteomes" id="UP000037069"/>
    </source>
</evidence>
<dbReference type="InterPro" id="IPR033053">
    <property type="entry name" value="Hir3/CABIN1"/>
</dbReference>
<dbReference type="EMBL" id="JRES01001540">
    <property type="protein sequence ID" value="KNC22167.1"/>
    <property type="molecule type" value="Genomic_DNA"/>
</dbReference>
<evidence type="ECO:0000256" key="1">
    <source>
        <dbReference type="ARBA" id="ARBA00004123"/>
    </source>
</evidence>
<reference evidence="4 5" key="1">
    <citation type="journal article" date="2015" name="Nat. Commun.">
        <title>Lucilia cuprina genome unlocks parasitic fly biology to underpin future interventions.</title>
        <authorList>
            <person name="Anstead C.A."/>
            <person name="Korhonen P.K."/>
            <person name="Young N.D."/>
            <person name="Hall R.S."/>
            <person name="Jex A.R."/>
            <person name="Murali S.C."/>
            <person name="Hughes D.S."/>
            <person name="Lee S.F."/>
            <person name="Perry T."/>
            <person name="Stroehlein A.J."/>
            <person name="Ansell B.R."/>
            <person name="Breugelmans B."/>
            <person name="Hofmann A."/>
            <person name="Qu J."/>
            <person name="Dugan S."/>
            <person name="Lee S.L."/>
            <person name="Chao H."/>
            <person name="Dinh H."/>
            <person name="Han Y."/>
            <person name="Doddapaneni H.V."/>
            <person name="Worley K.C."/>
            <person name="Muzny D.M."/>
            <person name="Ioannidis P."/>
            <person name="Waterhouse R.M."/>
            <person name="Zdobnov E.M."/>
            <person name="James P.J."/>
            <person name="Bagnall N.H."/>
            <person name="Kotze A.C."/>
            <person name="Gibbs R.A."/>
            <person name="Richards S."/>
            <person name="Batterham P."/>
            <person name="Gasser R.B."/>
        </authorList>
    </citation>
    <scope>NUCLEOTIDE SEQUENCE [LARGE SCALE GENOMIC DNA]</scope>
    <source>
        <strain evidence="4 5">LS</strain>
        <tissue evidence="4">Full body</tissue>
    </source>
</reference>
<evidence type="ECO:0000256" key="3">
    <source>
        <dbReference type="PROSITE-ProRule" id="PRU00339"/>
    </source>
</evidence>
<evidence type="ECO:0008006" key="6">
    <source>
        <dbReference type="Google" id="ProtNLM"/>
    </source>
</evidence>
<dbReference type="STRING" id="7375.A0A0L0BQ31"/>
<dbReference type="GO" id="GO:0031491">
    <property type="term" value="F:nucleosome binding"/>
    <property type="evidence" value="ECO:0007669"/>
    <property type="project" value="TreeGrafter"/>
</dbReference>
<keyword evidence="5" id="KW-1185">Reference proteome</keyword>
<keyword evidence="3" id="KW-0802">TPR repeat</keyword>
<comment type="subcellular location">
    <subcellularLocation>
        <location evidence="1">Nucleus</location>
    </subcellularLocation>
</comment>
<comment type="caution">
    <text evidence="4">The sequence shown here is derived from an EMBL/GenBank/DDBJ whole genome shotgun (WGS) entry which is preliminary data.</text>
</comment>
<dbReference type="GO" id="GO:0005634">
    <property type="term" value="C:nucleus"/>
    <property type="evidence" value="ECO:0007669"/>
    <property type="project" value="UniProtKB-SubCell"/>
</dbReference>
<evidence type="ECO:0000256" key="2">
    <source>
        <dbReference type="ARBA" id="ARBA00023242"/>
    </source>
</evidence>
<sequence length="581" mass="68440">MCILYLELRMENLLIGNSDIWHVVFHHLLCNIGSCHIIATKNIDTYRLKLIYLEYLMFNRDHCNKECLSCLQQMCDILERKDHSYILHLPNLGKSCLNINYVKNLQLKYKRQMDVSNIPKLYEEGSWDKLANIIKVNIESSGNQYSNEGWLKDFCVQIEILLQSLWIMESYEDCLIWAEKCFHFAISNYLQESKSSYRCSLLAQLINYITSYMEAIILNEGFHIVAVLNKANLSRMVQDVIRILVYQFDGTFDKNSNHGHEINFKRTWVILHRLILREENDSPNTLNAKTDDIQDVNELIPKSFLILFTAHEYLGKRQWCTNDNGEFLQYILDAVVLNLKAPVYDVCRDVIYEYLEQVTYCLFKYPQKKARLRHLEDHEASQIKLCWPKAIQVFDLYRPEDLPEFNSYKLESISSDMEQLLLKIVSLMPKELDPSKSIHYVTMFIEGRCESPTLDANAFKLPYKVLSLYYLLADFYFKNRDFIKAIKFYTLDLAVNPTRFDSWAGMALSKASKIETKLNGLDPISMQNIWEECEEVLRCFECCINLNRFQTLLWIEYGSFSYTIHSCFSRYLKNNSKTDET</sequence>
<dbReference type="InterPro" id="IPR019734">
    <property type="entry name" value="TPR_rpt"/>
</dbReference>
<feature type="repeat" description="TPR" evidence="3">
    <location>
        <begin position="466"/>
        <end position="499"/>
    </location>
</feature>
<gene>
    <name evidence="4" type="ORF">FF38_02160</name>
</gene>
<name>A0A0L0BQ31_LUCCU</name>
<dbReference type="OrthoDB" id="77564at2759"/>
<dbReference type="PROSITE" id="PS50005">
    <property type="entry name" value="TPR"/>
    <property type="match status" value="1"/>
</dbReference>